<evidence type="ECO:0000313" key="3">
    <source>
        <dbReference type="Proteomes" id="UP000298196"/>
    </source>
</evidence>
<reference evidence="2 3" key="1">
    <citation type="submission" date="2018-03" db="EMBL/GenBank/DDBJ databases">
        <title>Non-Typhoidal Salmonella genome sequencing and assembly.</title>
        <authorList>
            <person name="Matchawe C."/>
        </authorList>
    </citation>
    <scope>NUCLEOTIDE SEQUENCE [LARGE SCALE GENOMIC DNA]</scope>
    <source>
        <strain evidence="2 3">22sa</strain>
    </source>
</reference>
<feature type="signal peptide" evidence="1">
    <location>
        <begin position="1"/>
        <end position="24"/>
    </location>
</feature>
<name>A0A4Z0KQR5_SALET</name>
<feature type="non-terminal residue" evidence="2">
    <location>
        <position position="76"/>
    </location>
</feature>
<dbReference type="AlphaFoldDB" id="A0A4Z0KQR5"/>
<organism evidence="2 3">
    <name type="scientific">Salmonella enterica subsp. enterica serovar Poona</name>
    <dbReference type="NCBI Taxonomy" id="436295"/>
    <lineage>
        <taxon>Bacteria</taxon>
        <taxon>Pseudomonadati</taxon>
        <taxon>Pseudomonadota</taxon>
        <taxon>Gammaproteobacteria</taxon>
        <taxon>Enterobacterales</taxon>
        <taxon>Enterobacteriaceae</taxon>
        <taxon>Salmonella</taxon>
    </lineage>
</organism>
<feature type="chain" id="PRO_5021185336" evidence="1">
    <location>
        <begin position="25"/>
        <end position="76"/>
    </location>
</feature>
<evidence type="ECO:0000256" key="1">
    <source>
        <dbReference type="SAM" id="SignalP"/>
    </source>
</evidence>
<protein>
    <submittedName>
        <fullName evidence="2">Uncharacterized protein</fullName>
    </submittedName>
</protein>
<proteinExistence type="predicted"/>
<comment type="caution">
    <text evidence="2">The sequence shown here is derived from an EMBL/GenBank/DDBJ whole genome shotgun (WGS) entry which is preliminary data.</text>
</comment>
<sequence length="76" mass="8257">MAFRFPQIILFLLAAMLFCPGSYAEQKPTAAQEARKTAVEVAVEGMSRAAVAGPTKISFGAVSYRHQTLPPTCRVR</sequence>
<accession>A0A4Z0KQR5</accession>
<keyword evidence="1" id="KW-0732">Signal</keyword>
<gene>
    <name evidence="2" type="ORF">C9F07_28715</name>
</gene>
<evidence type="ECO:0000313" key="2">
    <source>
        <dbReference type="EMBL" id="TGD44954.1"/>
    </source>
</evidence>
<keyword evidence="3" id="KW-1185">Reference proteome</keyword>
<dbReference type="Proteomes" id="UP000298196">
    <property type="component" value="Unassembled WGS sequence"/>
</dbReference>
<dbReference type="EMBL" id="PYKI01002866">
    <property type="protein sequence ID" value="TGD44954.1"/>
    <property type="molecule type" value="Genomic_DNA"/>
</dbReference>